<organism evidence="1 2">
    <name type="scientific">Luteolibacter arcticus</name>
    <dbReference type="NCBI Taxonomy" id="1581411"/>
    <lineage>
        <taxon>Bacteria</taxon>
        <taxon>Pseudomonadati</taxon>
        <taxon>Verrucomicrobiota</taxon>
        <taxon>Verrucomicrobiia</taxon>
        <taxon>Verrucomicrobiales</taxon>
        <taxon>Verrucomicrobiaceae</taxon>
        <taxon>Luteolibacter</taxon>
    </lineage>
</organism>
<comment type="caution">
    <text evidence="1">The sequence shown here is derived from an EMBL/GenBank/DDBJ whole genome shotgun (WGS) entry which is preliminary data.</text>
</comment>
<keyword evidence="1" id="KW-0378">Hydrolase</keyword>
<dbReference type="RefSeq" id="WP_264487301.1">
    <property type="nucleotide sequence ID" value="NZ_JAPDDT010000004.1"/>
</dbReference>
<dbReference type="GO" id="GO:0016787">
    <property type="term" value="F:hydrolase activity"/>
    <property type="evidence" value="ECO:0007669"/>
    <property type="project" value="UniProtKB-KW"/>
</dbReference>
<gene>
    <name evidence="1" type="ORF">OKA05_11580</name>
</gene>
<dbReference type="PIRSF" id="PIRSF005902">
    <property type="entry name" value="DNase_TatD"/>
    <property type="match status" value="1"/>
</dbReference>
<evidence type="ECO:0000313" key="2">
    <source>
        <dbReference type="Proteomes" id="UP001320876"/>
    </source>
</evidence>
<dbReference type="PANTHER" id="PTHR47176">
    <property type="entry name" value="OSJNBA0020J04.13 PROTEIN"/>
    <property type="match status" value="1"/>
</dbReference>
<dbReference type="CDD" id="cd01310">
    <property type="entry name" value="TatD_DNAse"/>
    <property type="match status" value="1"/>
</dbReference>
<evidence type="ECO:0000313" key="1">
    <source>
        <dbReference type="EMBL" id="MCW1923195.1"/>
    </source>
</evidence>
<sequence>MPLHDSHNHLQRFADPARIIAEMRAAGVEGCVVNGTGEDDWEQVAALAEAFPDFVRPAFGLHPWKAHLASPAWADMLESHLDRFTNASVGEIGLDGWVADPPLETQRPVFLRQLALARARGLPVTIHALKAWDPLFDALKAEPPPERFLLHSFGGSTELAKRLADLGAWFSFSGYFLHPRKAKVLDAFRAVPQDRLLLETDGPDMLPPDELVSHPLPDGKNHPANLPRIGEGLAEALEMPFNQLAELTRANHARFFDLAPLP</sequence>
<dbReference type="InterPro" id="IPR001130">
    <property type="entry name" value="TatD-like"/>
</dbReference>
<name>A0ABT3GI64_9BACT</name>
<dbReference type="Proteomes" id="UP001320876">
    <property type="component" value="Unassembled WGS sequence"/>
</dbReference>
<dbReference type="Gene3D" id="3.20.20.140">
    <property type="entry name" value="Metal-dependent hydrolases"/>
    <property type="match status" value="1"/>
</dbReference>
<reference evidence="1 2" key="1">
    <citation type="submission" date="2022-10" db="EMBL/GenBank/DDBJ databases">
        <title>Luteolibacter arcticus strain CCTCC AB 2014275, whole genome shotgun sequencing project.</title>
        <authorList>
            <person name="Zhao G."/>
            <person name="Shen L."/>
        </authorList>
    </citation>
    <scope>NUCLEOTIDE SEQUENCE [LARGE SCALE GENOMIC DNA]</scope>
    <source>
        <strain evidence="1 2">CCTCC AB 2014275</strain>
    </source>
</reference>
<accession>A0ABT3GI64</accession>
<dbReference type="Pfam" id="PF01026">
    <property type="entry name" value="TatD_DNase"/>
    <property type="match status" value="1"/>
</dbReference>
<dbReference type="EMBL" id="JAPDDT010000004">
    <property type="protein sequence ID" value="MCW1923195.1"/>
    <property type="molecule type" value="Genomic_DNA"/>
</dbReference>
<dbReference type="PANTHER" id="PTHR47176:SF1">
    <property type="entry name" value="OS04G0577500 PROTEIN"/>
    <property type="match status" value="1"/>
</dbReference>
<keyword evidence="2" id="KW-1185">Reference proteome</keyword>
<protein>
    <submittedName>
        <fullName evidence="1">TatD family hydrolase</fullName>
    </submittedName>
</protein>
<dbReference type="InterPro" id="IPR032466">
    <property type="entry name" value="Metal_Hydrolase"/>
</dbReference>
<dbReference type="SUPFAM" id="SSF51556">
    <property type="entry name" value="Metallo-dependent hydrolases"/>
    <property type="match status" value="1"/>
</dbReference>
<proteinExistence type="predicted"/>